<feature type="compositionally biased region" description="Polar residues" evidence="1">
    <location>
        <begin position="275"/>
        <end position="286"/>
    </location>
</feature>
<dbReference type="EMBL" id="GL379802">
    <property type="protein sequence ID" value="EGT37380.1"/>
    <property type="molecule type" value="Genomic_DNA"/>
</dbReference>
<accession>G0MMS3</accession>
<keyword evidence="3" id="KW-1185">Reference proteome</keyword>
<evidence type="ECO:0000313" key="2">
    <source>
        <dbReference type="EMBL" id="EGT37380.1"/>
    </source>
</evidence>
<evidence type="ECO:0000256" key="1">
    <source>
        <dbReference type="SAM" id="MobiDB-lite"/>
    </source>
</evidence>
<organism evidence="3">
    <name type="scientific">Caenorhabditis brenneri</name>
    <name type="common">Nematode worm</name>
    <dbReference type="NCBI Taxonomy" id="135651"/>
    <lineage>
        <taxon>Eukaryota</taxon>
        <taxon>Metazoa</taxon>
        <taxon>Ecdysozoa</taxon>
        <taxon>Nematoda</taxon>
        <taxon>Chromadorea</taxon>
        <taxon>Rhabditida</taxon>
        <taxon>Rhabditina</taxon>
        <taxon>Rhabditomorpha</taxon>
        <taxon>Rhabditoidea</taxon>
        <taxon>Rhabditidae</taxon>
        <taxon>Peloderinae</taxon>
        <taxon>Caenorhabditis</taxon>
    </lineage>
</organism>
<feature type="region of interest" description="Disordered" evidence="1">
    <location>
        <begin position="112"/>
        <end position="185"/>
    </location>
</feature>
<dbReference type="AlphaFoldDB" id="G0MMS3"/>
<name>G0MMS3_CAEBE</name>
<dbReference type="Proteomes" id="UP000008068">
    <property type="component" value="Unassembled WGS sequence"/>
</dbReference>
<proteinExistence type="predicted"/>
<protein>
    <submittedName>
        <fullName evidence="2">Uncharacterized protein</fullName>
    </submittedName>
</protein>
<dbReference type="InParanoid" id="G0MMS3"/>
<feature type="region of interest" description="Disordered" evidence="1">
    <location>
        <begin position="477"/>
        <end position="541"/>
    </location>
</feature>
<feature type="region of interest" description="Disordered" evidence="1">
    <location>
        <begin position="202"/>
        <end position="286"/>
    </location>
</feature>
<gene>
    <name evidence="2" type="ORF">CAEBREN_06577</name>
</gene>
<sequence length="541" mass="58366">MAEFNFLKYCKLRLTAAGYPASVQVEILELGFKRNWMCALHTGISNWLPVETVQQEVLRNVVKGYIEVRRADTTAGAGTTDESNVALLHMALLIENAVGKVTGASEAAREQQAAPVALENGPVPVLGTPSVLGSGKPEKATEGQVDQAATSPHTESLPIRRSDTSSSRIETVGPQTEEVEKVQQVPGTAENFASPAQQDLAIDHGLGGQDHGKKAGDLENISNCISGPPIGTSDPDDDTAHGSRTSSGLGNSSPAPTAKIAAQGNDSEDYGQEGSGSEETMAGTTGSDDLQEQLDAACEEVKATLSDIIDQVVRNEGDVTDLDAPAAGNALALLTYDYRKCLVDKREALMNPGILQGTLQEQLAAARAHFHSSTVAKDPHISRIIQSLSAHIWDPSSDQHQPFPHVKDLAAPCTKKMYAEWNLAVNGVLKRFSNEAFMTWKHSKTQEFFQWEELKGLVDQLILEQIQMGITTGDLEKKVRNKRQGGSNMGPAKKRARKDVVEDEGHEEETGSSGSGSTKKERVDRMRQRYGNLKKFADSSE</sequence>
<reference evidence="3" key="1">
    <citation type="submission" date="2011-07" db="EMBL/GenBank/DDBJ databases">
        <authorList>
            <consortium name="Caenorhabditis brenneri Sequencing and Analysis Consortium"/>
            <person name="Wilson R.K."/>
        </authorList>
    </citation>
    <scope>NUCLEOTIDE SEQUENCE [LARGE SCALE GENOMIC DNA]</scope>
    <source>
        <strain evidence="3">PB2801</strain>
    </source>
</reference>
<feature type="compositionally biased region" description="Basic and acidic residues" evidence="1">
    <location>
        <begin position="518"/>
        <end position="527"/>
    </location>
</feature>
<evidence type="ECO:0000313" key="3">
    <source>
        <dbReference type="Proteomes" id="UP000008068"/>
    </source>
</evidence>
<feature type="compositionally biased region" description="Polar residues" evidence="1">
    <location>
        <begin position="242"/>
        <end position="255"/>
    </location>
</feature>
<dbReference type="HOGENOM" id="CLU_503650_0_0_1"/>